<evidence type="ECO:0000313" key="2">
    <source>
        <dbReference type="EMBL" id="TXL64195.1"/>
    </source>
</evidence>
<reference evidence="2 3" key="1">
    <citation type="submission" date="2019-06" db="EMBL/GenBank/DDBJ databases">
        <title>Quisquiliibacterium sp. nov., isolated from a maize field.</title>
        <authorList>
            <person name="Lin S.-Y."/>
            <person name="Tsai C.-F."/>
            <person name="Young C.-C."/>
        </authorList>
    </citation>
    <scope>NUCLEOTIDE SEQUENCE [LARGE SCALE GENOMIC DNA]</scope>
    <source>
        <strain evidence="2 3">CC-CFT501</strain>
    </source>
</reference>
<dbReference type="EMBL" id="VDUY01000006">
    <property type="protein sequence ID" value="TXL64195.1"/>
    <property type="molecule type" value="Genomic_DNA"/>
</dbReference>
<comment type="caution">
    <text evidence="2">The sequence shown here is derived from an EMBL/GenBank/DDBJ whole genome shotgun (WGS) entry which is preliminary data.</text>
</comment>
<feature type="region of interest" description="Disordered" evidence="1">
    <location>
        <begin position="53"/>
        <end position="90"/>
    </location>
</feature>
<proteinExistence type="predicted"/>
<sequence length="247" mass="25822">MRWVLGLLLVANLAMFGWWQGWFGGRNPAPPAEANPALLRVVPIDRLGGPFSGSLPPASSTSVPASTPTSPAQSPTSPAQSPTSPLQSRAVAVEPSCREFAIAGDERARALRNALVDSGARVEMQRGEAPSSFLVHLPPAASLADAQRQVAALRQAGIDDVFLMQEGPLRLGVSVGVFSREEGARAVSARVSALGYEVRIAPRPLGAGGWRLTARWSDAATAARGASAAAPFAAESRACDRQDRPAQ</sequence>
<feature type="compositionally biased region" description="Low complexity" evidence="1">
    <location>
        <begin position="54"/>
        <end position="88"/>
    </location>
</feature>
<evidence type="ECO:0008006" key="4">
    <source>
        <dbReference type="Google" id="ProtNLM"/>
    </source>
</evidence>
<dbReference type="OrthoDB" id="9127456at2"/>
<dbReference type="RefSeq" id="WP_147705256.1">
    <property type="nucleotide sequence ID" value="NZ_VDUY01000006.1"/>
</dbReference>
<organism evidence="2 3">
    <name type="scientific">Zeimonas arvi</name>
    <dbReference type="NCBI Taxonomy" id="2498847"/>
    <lineage>
        <taxon>Bacteria</taxon>
        <taxon>Pseudomonadati</taxon>
        <taxon>Pseudomonadota</taxon>
        <taxon>Betaproteobacteria</taxon>
        <taxon>Burkholderiales</taxon>
        <taxon>Burkholderiaceae</taxon>
        <taxon>Zeimonas</taxon>
    </lineage>
</organism>
<dbReference type="Proteomes" id="UP000321548">
    <property type="component" value="Unassembled WGS sequence"/>
</dbReference>
<dbReference type="AlphaFoldDB" id="A0A5C8NR22"/>
<protein>
    <recommendedName>
        <fullName evidence="4">SPOR domain-containing protein</fullName>
    </recommendedName>
</protein>
<name>A0A5C8NR22_9BURK</name>
<accession>A0A5C8NR22</accession>
<keyword evidence="3" id="KW-1185">Reference proteome</keyword>
<gene>
    <name evidence="2" type="ORF">FHP08_14740</name>
</gene>
<evidence type="ECO:0000256" key="1">
    <source>
        <dbReference type="SAM" id="MobiDB-lite"/>
    </source>
</evidence>
<evidence type="ECO:0000313" key="3">
    <source>
        <dbReference type="Proteomes" id="UP000321548"/>
    </source>
</evidence>